<evidence type="ECO:0000259" key="1">
    <source>
        <dbReference type="Pfam" id="PF05699"/>
    </source>
</evidence>
<dbReference type="EMBL" id="KQ991567">
    <property type="protein sequence ID" value="KZV51835.1"/>
    <property type="molecule type" value="Genomic_DNA"/>
</dbReference>
<gene>
    <name evidence="2" type="ORF">F511_11212</name>
</gene>
<dbReference type="PANTHER" id="PTHR23272">
    <property type="entry name" value="BED FINGER-RELATED"/>
    <property type="match status" value="1"/>
</dbReference>
<dbReference type="GO" id="GO:0046983">
    <property type="term" value="F:protein dimerization activity"/>
    <property type="evidence" value="ECO:0007669"/>
    <property type="project" value="InterPro"/>
</dbReference>
<dbReference type="InterPro" id="IPR012337">
    <property type="entry name" value="RNaseH-like_sf"/>
</dbReference>
<name>A0A2Z7CZX9_9LAMI</name>
<feature type="domain" description="HAT C-terminal dimerisation" evidence="1">
    <location>
        <begin position="7"/>
        <end position="73"/>
    </location>
</feature>
<protein>
    <submittedName>
        <fullName evidence="2">Zinc finger BED domain-containing protein RICESLEEPER 2-like</fullName>
    </submittedName>
</protein>
<dbReference type="PANTHER" id="PTHR23272:SF177">
    <property type="entry name" value="ZINC FINGER BED DOMAIN-CONTAINING PROTEIN RICESLEEPER 1-LIKE"/>
    <property type="match status" value="1"/>
</dbReference>
<sequence>MVEEYYESFDIFGWWKQNCHRFLILAQIARDVLVIPICTVAFESVFSTGGRVLNCLRSSLTPMVVESLICTQD</sequence>
<dbReference type="InterPro" id="IPR008906">
    <property type="entry name" value="HATC_C_dom"/>
</dbReference>
<evidence type="ECO:0000313" key="2">
    <source>
        <dbReference type="EMBL" id="KZV51835.1"/>
    </source>
</evidence>
<reference evidence="2 3" key="1">
    <citation type="journal article" date="2015" name="Proc. Natl. Acad. Sci. U.S.A.">
        <title>The resurrection genome of Boea hygrometrica: A blueprint for survival of dehydration.</title>
        <authorList>
            <person name="Xiao L."/>
            <person name="Yang G."/>
            <person name="Zhang L."/>
            <person name="Yang X."/>
            <person name="Zhao S."/>
            <person name="Ji Z."/>
            <person name="Zhou Q."/>
            <person name="Hu M."/>
            <person name="Wang Y."/>
            <person name="Chen M."/>
            <person name="Xu Y."/>
            <person name="Jin H."/>
            <person name="Xiao X."/>
            <person name="Hu G."/>
            <person name="Bao F."/>
            <person name="Hu Y."/>
            <person name="Wan P."/>
            <person name="Li L."/>
            <person name="Deng X."/>
            <person name="Kuang T."/>
            <person name="Xiang C."/>
            <person name="Zhu J.K."/>
            <person name="Oliver M.J."/>
            <person name="He Y."/>
        </authorList>
    </citation>
    <scope>NUCLEOTIDE SEQUENCE [LARGE SCALE GENOMIC DNA]</scope>
    <source>
        <strain evidence="3">cv. XS01</strain>
    </source>
</reference>
<accession>A0A2Z7CZX9</accession>
<proteinExistence type="predicted"/>
<dbReference type="Pfam" id="PF05699">
    <property type="entry name" value="Dimer_Tnp_hAT"/>
    <property type="match status" value="1"/>
</dbReference>
<keyword evidence="3" id="KW-1185">Reference proteome</keyword>
<dbReference type="OrthoDB" id="1721065at2759"/>
<dbReference type="SUPFAM" id="SSF53098">
    <property type="entry name" value="Ribonuclease H-like"/>
    <property type="match status" value="1"/>
</dbReference>
<organism evidence="2 3">
    <name type="scientific">Dorcoceras hygrometricum</name>
    <dbReference type="NCBI Taxonomy" id="472368"/>
    <lineage>
        <taxon>Eukaryota</taxon>
        <taxon>Viridiplantae</taxon>
        <taxon>Streptophyta</taxon>
        <taxon>Embryophyta</taxon>
        <taxon>Tracheophyta</taxon>
        <taxon>Spermatophyta</taxon>
        <taxon>Magnoliopsida</taxon>
        <taxon>eudicotyledons</taxon>
        <taxon>Gunneridae</taxon>
        <taxon>Pentapetalae</taxon>
        <taxon>asterids</taxon>
        <taxon>lamiids</taxon>
        <taxon>Lamiales</taxon>
        <taxon>Gesneriaceae</taxon>
        <taxon>Didymocarpoideae</taxon>
        <taxon>Trichosporeae</taxon>
        <taxon>Loxocarpinae</taxon>
        <taxon>Dorcoceras</taxon>
    </lineage>
</organism>
<evidence type="ECO:0000313" key="3">
    <source>
        <dbReference type="Proteomes" id="UP000250235"/>
    </source>
</evidence>
<dbReference type="Proteomes" id="UP000250235">
    <property type="component" value="Unassembled WGS sequence"/>
</dbReference>
<dbReference type="AlphaFoldDB" id="A0A2Z7CZX9"/>